<reference evidence="2" key="1">
    <citation type="journal article" date="2022" name="Nat. Commun.">
        <title>Chromosome evolution and the genetic basis of agronomically important traits in greater yam.</title>
        <authorList>
            <person name="Bredeson J.V."/>
            <person name="Lyons J.B."/>
            <person name="Oniyinde I.O."/>
            <person name="Okereke N.R."/>
            <person name="Kolade O."/>
            <person name="Nnabue I."/>
            <person name="Nwadili C.O."/>
            <person name="Hribova E."/>
            <person name="Parker M."/>
            <person name="Nwogha J."/>
            <person name="Shu S."/>
            <person name="Carlson J."/>
            <person name="Kariba R."/>
            <person name="Muthemba S."/>
            <person name="Knop K."/>
            <person name="Barton G.J."/>
            <person name="Sherwood A.V."/>
            <person name="Lopez-Montes A."/>
            <person name="Asiedu R."/>
            <person name="Jamnadass R."/>
            <person name="Muchugi A."/>
            <person name="Goodstein D."/>
            <person name="Egesi C.N."/>
            <person name="Featherston J."/>
            <person name="Asfaw A."/>
            <person name="Simpson G.G."/>
            <person name="Dolezel J."/>
            <person name="Hendre P.S."/>
            <person name="Van Deynze A."/>
            <person name="Kumar P.L."/>
            <person name="Obidiegwu J.E."/>
            <person name="Bhattacharjee R."/>
            <person name="Rokhsar D.S."/>
        </authorList>
    </citation>
    <scope>NUCLEOTIDE SEQUENCE [LARGE SCALE GENOMIC DNA]</scope>
    <source>
        <strain evidence="2">cv. TDa95/00328</strain>
    </source>
</reference>
<evidence type="ECO:0000313" key="2">
    <source>
        <dbReference type="Proteomes" id="UP000827976"/>
    </source>
</evidence>
<protein>
    <submittedName>
        <fullName evidence="1">Uncharacterized protein</fullName>
    </submittedName>
</protein>
<gene>
    <name evidence="1" type="ORF">IHE45_14G011100</name>
</gene>
<evidence type="ECO:0000313" key="1">
    <source>
        <dbReference type="EMBL" id="KAH7662787.1"/>
    </source>
</evidence>
<accession>A0ACB7UQ45</accession>
<dbReference type="EMBL" id="CM037024">
    <property type="protein sequence ID" value="KAH7662787.1"/>
    <property type="molecule type" value="Genomic_DNA"/>
</dbReference>
<organism evidence="1 2">
    <name type="scientific">Dioscorea alata</name>
    <name type="common">Purple yam</name>
    <dbReference type="NCBI Taxonomy" id="55571"/>
    <lineage>
        <taxon>Eukaryota</taxon>
        <taxon>Viridiplantae</taxon>
        <taxon>Streptophyta</taxon>
        <taxon>Embryophyta</taxon>
        <taxon>Tracheophyta</taxon>
        <taxon>Spermatophyta</taxon>
        <taxon>Magnoliopsida</taxon>
        <taxon>Liliopsida</taxon>
        <taxon>Dioscoreales</taxon>
        <taxon>Dioscoreaceae</taxon>
        <taxon>Dioscorea</taxon>
    </lineage>
</organism>
<comment type="caution">
    <text evidence="1">The sequence shown here is derived from an EMBL/GenBank/DDBJ whole genome shotgun (WGS) entry which is preliminary data.</text>
</comment>
<proteinExistence type="predicted"/>
<name>A0ACB7UQ45_DIOAL</name>
<dbReference type="Proteomes" id="UP000827976">
    <property type="component" value="Chromosome 14"/>
</dbReference>
<keyword evidence="2" id="KW-1185">Reference proteome</keyword>
<sequence length="220" mass="24922">MKPCSTCLSYTLMFLNYVQAFNGVSILIYSLWILTCWSTQQNEGASWFVWFAFGVGVSVCLIAFIGYVSAEVTNGCCLCFYALFTSILIVSEAALVCDIILNKQWEKDFPRDHTGELQRLRQFIEANIDICKWFATVVFAIQMLSIMLAMILRLMARSKRVNTGRHEDYDAIRKPLLNQLDAPIASTSLGNEKIPTKTWRSAMKDKLGWAKNQSSDEAIV</sequence>